<dbReference type="InterPro" id="IPR039670">
    <property type="entry name" value="NPC2-like"/>
</dbReference>
<dbReference type="PANTHER" id="PTHR11306">
    <property type="entry name" value="NIEMANN PICK TYPE C2 PROTEIN NPC2-RELATED"/>
    <property type="match status" value="1"/>
</dbReference>
<name>A0A015JPE8_RHIIW</name>
<dbReference type="OrthoDB" id="6409159at2759"/>
<comment type="similarity">
    <text evidence="2">Belongs to the NPC2 family.</text>
</comment>
<protein>
    <recommendedName>
        <fullName evidence="4">Phosphatidylglycerol/phosphatidylinositol transfer protein</fullName>
    </recommendedName>
</protein>
<dbReference type="Proteomes" id="UP000022910">
    <property type="component" value="Unassembled WGS sequence"/>
</dbReference>
<proteinExistence type="inferred from homology"/>
<dbReference type="Pfam" id="PF02221">
    <property type="entry name" value="E1_DerP2_DerF2"/>
    <property type="match status" value="1"/>
</dbReference>
<reference evidence="10 11" key="1">
    <citation type="submission" date="2014-02" db="EMBL/GenBank/DDBJ databases">
        <title>Single nucleus genome sequencing reveals high similarity among nuclei of an endomycorrhizal fungus.</title>
        <authorList>
            <person name="Lin K."/>
            <person name="Geurts R."/>
            <person name="Zhang Z."/>
            <person name="Limpens E."/>
            <person name="Saunders D.G."/>
            <person name="Mu D."/>
            <person name="Pang E."/>
            <person name="Cao H."/>
            <person name="Cha H."/>
            <person name="Lin T."/>
            <person name="Zhou Q."/>
            <person name="Shang Y."/>
            <person name="Li Y."/>
            <person name="Ivanov S."/>
            <person name="Sharma T."/>
            <person name="Velzen R.V."/>
            <person name="Ruijter N.D."/>
            <person name="Aanen D.K."/>
            <person name="Win J."/>
            <person name="Kamoun S."/>
            <person name="Bisseling T."/>
            <person name="Huang S."/>
        </authorList>
    </citation>
    <scope>NUCLEOTIDE SEQUENCE [LARGE SCALE GENOMIC DNA]</scope>
    <source>
        <strain evidence="11">DAOM197198w</strain>
    </source>
</reference>
<dbReference type="SMART" id="SM00737">
    <property type="entry name" value="ML"/>
    <property type="match status" value="1"/>
</dbReference>
<dbReference type="PANTHER" id="PTHR11306:SF0">
    <property type="entry name" value="PHOSPHATIDYLGLYCEROL_PHOSPHATIDYLINOSITOL TRANSFER PROTEIN"/>
    <property type="match status" value="1"/>
</dbReference>
<dbReference type="InterPro" id="IPR014756">
    <property type="entry name" value="Ig_E-set"/>
</dbReference>
<evidence type="ECO:0000256" key="2">
    <source>
        <dbReference type="ARBA" id="ARBA00006370"/>
    </source>
</evidence>
<evidence type="ECO:0000256" key="6">
    <source>
        <dbReference type="ARBA" id="ARBA00022729"/>
    </source>
</evidence>
<evidence type="ECO:0000256" key="7">
    <source>
        <dbReference type="ARBA" id="ARBA00023055"/>
    </source>
</evidence>
<gene>
    <name evidence="10" type="ORF">RirG_078770</name>
</gene>
<evidence type="ECO:0000256" key="4">
    <source>
        <dbReference type="ARBA" id="ARBA00016056"/>
    </source>
</evidence>
<sequence length="159" mass="17759">MNILIAIFFLIFATFTSSTLIRRQDALNGFKECQGNFPNKITSHEFTPNPIVAGQVVTVHMKGIATVPIEKGSIYQNTVFYNNEQVLQHNDDFCKEVVIPSGFTCPVKGDFNFVNTFPADTSPNDPKNSVLEFFVRILTSNPDGRNLSCIEGNVKFSYP</sequence>
<evidence type="ECO:0000313" key="10">
    <source>
        <dbReference type="EMBL" id="EXX71407.1"/>
    </source>
</evidence>
<accession>A0A015JPE8</accession>
<keyword evidence="5" id="KW-0813">Transport</keyword>
<feature type="chain" id="PRO_5001475572" description="Phosphatidylglycerol/phosphatidylinositol transfer protein" evidence="8">
    <location>
        <begin position="19"/>
        <end position="159"/>
    </location>
</feature>
<feature type="domain" description="MD-2-related lipid-recognition" evidence="9">
    <location>
        <begin position="30"/>
        <end position="154"/>
    </location>
</feature>
<evidence type="ECO:0000256" key="1">
    <source>
        <dbReference type="ARBA" id="ARBA00002053"/>
    </source>
</evidence>
<dbReference type="SMR" id="A0A015JPE8"/>
<dbReference type="EMBL" id="JEMT01016130">
    <property type="protein sequence ID" value="EXX71407.1"/>
    <property type="molecule type" value="Genomic_DNA"/>
</dbReference>
<keyword evidence="6 8" id="KW-0732">Signal</keyword>
<evidence type="ECO:0000256" key="5">
    <source>
        <dbReference type="ARBA" id="ARBA00022448"/>
    </source>
</evidence>
<organism evidence="10 11">
    <name type="scientific">Rhizophagus irregularis (strain DAOM 197198w)</name>
    <name type="common">Glomus intraradices</name>
    <dbReference type="NCBI Taxonomy" id="1432141"/>
    <lineage>
        <taxon>Eukaryota</taxon>
        <taxon>Fungi</taxon>
        <taxon>Fungi incertae sedis</taxon>
        <taxon>Mucoromycota</taxon>
        <taxon>Glomeromycotina</taxon>
        <taxon>Glomeromycetes</taxon>
        <taxon>Glomerales</taxon>
        <taxon>Glomeraceae</taxon>
        <taxon>Rhizophagus</taxon>
    </lineage>
</organism>
<comment type="caution">
    <text evidence="10">The sequence shown here is derived from an EMBL/GenBank/DDBJ whole genome shotgun (WGS) entry which is preliminary data.</text>
</comment>
<dbReference type="GO" id="GO:0015918">
    <property type="term" value="P:sterol transport"/>
    <property type="evidence" value="ECO:0007669"/>
    <property type="project" value="InterPro"/>
</dbReference>
<evidence type="ECO:0000256" key="8">
    <source>
        <dbReference type="SAM" id="SignalP"/>
    </source>
</evidence>
<evidence type="ECO:0000313" key="11">
    <source>
        <dbReference type="Proteomes" id="UP000022910"/>
    </source>
</evidence>
<dbReference type="InterPro" id="IPR003172">
    <property type="entry name" value="ML_dom"/>
</dbReference>
<evidence type="ECO:0000259" key="9">
    <source>
        <dbReference type="SMART" id="SM00737"/>
    </source>
</evidence>
<evidence type="ECO:0000256" key="3">
    <source>
        <dbReference type="ARBA" id="ARBA00011245"/>
    </source>
</evidence>
<comment type="subunit">
    <text evidence="3">Monomer.</text>
</comment>
<keyword evidence="7" id="KW-0445">Lipid transport</keyword>
<keyword evidence="11" id="KW-1185">Reference proteome</keyword>
<dbReference type="HOGENOM" id="CLU_139910_0_0_1"/>
<dbReference type="AlphaFoldDB" id="A0A015JPE8"/>
<comment type="function">
    <text evidence="1">Catalyzes the intermembrane transfer of phosphatidylglycerol and phosphatidylinositol.</text>
</comment>
<dbReference type="GO" id="GO:0032934">
    <property type="term" value="F:sterol binding"/>
    <property type="evidence" value="ECO:0007669"/>
    <property type="project" value="InterPro"/>
</dbReference>
<feature type="signal peptide" evidence="8">
    <location>
        <begin position="1"/>
        <end position="18"/>
    </location>
</feature>
<dbReference type="SUPFAM" id="SSF81296">
    <property type="entry name" value="E set domains"/>
    <property type="match status" value="1"/>
</dbReference>